<gene>
    <name evidence="1" type="ORF">ACFQ4E_08590</name>
</gene>
<evidence type="ECO:0000313" key="1">
    <source>
        <dbReference type="EMBL" id="MFD1342472.1"/>
    </source>
</evidence>
<keyword evidence="2" id="KW-1185">Reference proteome</keyword>
<organism evidence="1 2">
    <name type="scientific">Litorisediminicola beolgyonensis</name>
    <dbReference type="NCBI Taxonomy" id="1173614"/>
    <lineage>
        <taxon>Bacteria</taxon>
        <taxon>Pseudomonadati</taxon>
        <taxon>Pseudomonadota</taxon>
        <taxon>Alphaproteobacteria</taxon>
        <taxon>Rhodobacterales</taxon>
        <taxon>Paracoccaceae</taxon>
        <taxon>Litorisediminicola</taxon>
    </lineage>
</organism>
<protein>
    <submittedName>
        <fullName evidence="1">Uncharacterized protein</fullName>
    </submittedName>
</protein>
<comment type="caution">
    <text evidence="1">The sequence shown here is derived from an EMBL/GenBank/DDBJ whole genome shotgun (WGS) entry which is preliminary data.</text>
</comment>
<evidence type="ECO:0000313" key="2">
    <source>
        <dbReference type="Proteomes" id="UP001597135"/>
    </source>
</evidence>
<reference evidence="2" key="1">
    <citation type="journal article" date="2019" name="Int. J. Syst. Evol. Microbiol.">
        <title>The Global Catalogue of Microorganisms (GCM) 10K type strain sequencing project: providing services to taxonomists for standard genome sequencing and annotation.</title>
        <authorList>
            <consortium name="The Broad Institute Genomics Platform"/>
            <consortium name="The Broad Institute Genome Sequencing Center for Infectious Disease"/>
            <person name="Wu L."/>
            <person name="Ma J."/>
        </authorList>
    </citation>
    <scope>NUCLEOTIDE SEQUENCE [LARGE SCALE GENOMIC DNA]</scope>
    <source>
        <strain evidence="2">CCUG 62953</strain>
    </source>
</reference>
<dbReference type="Proteomes" id="UP001597135">
    <property type="component" value="Unassembled WGS sequence"/>
</dbReference>
<accession>A0ABW3ZHY3</accession>
<dbReference type="EMBL" id="JBHTMU010000012">
    <property type="protein sequence ID" value="MFD1342472.1"/>
    <property type="molecule type" value="Genomic_DNA"/>
</dbReference>
<sequence length="101" mass="11150">MVIWWDSAKALAVIWCEDHGDLAYFNGQPGDLESQTFEAGDLVSFDDRRTGGLRRAINPRRVVAGTFCDLPQKLRSAPSAANANSQDEAEIIEFRRQAPAA</sequence>
<proteinExistence type="predicted"/>
<name>A0ABW3ZHY3_9RHOB</name>